<gene>
    <name evidence="1" type="ORF">HNR32_002425</name>
</gene>
<dbReference type="Proteomes" id="UP000559117">
    <property type="component" value="Unassembled WGS sequence"/>
</dbReference>
<evidence type="ECO:0000313" key="2">
    <source>
        <dbReference type="Proteomes" id="UP000559117"/>
    </source>
</evidence>
<proteinExistence type="predicted"/>
<comment type="caution">
    <text evidence="1">The sequence shown here is derived from an EMBL/GenBank/DDBJ whole genome shotgun (WGS) entry which is preliminary data.</text>
</comment>
<protein>
    <submittedName>
        <fullName evidence="1">Uncharacterized protein</fullName>
    </submittedName>
</protein>
<accession>A0A840UY04</accession>
<dbReference type="EMBL" id="JACHFH010000040">
    <property type="protein sequence ID" value="MBB5337265.1"/>
    <property type="molecule type" value="Genomic_DNA"/>
</dbReference>
<name>A0A840UY04_9FIRM</name>
<organism evidence="1 2">
    <name type="scientific">Pectinatus brassicae</name>
    <dbReference type="NCBI Taxonomy" id="862415"/>
    <lineage>
        <taxon>Bacteria</taxon>
        <taxon>Bacillati</taxon>
        <taxon>Bacillota</taxon>
        <taxon>Negativicutes</taxon>
        <taxon>Selenomonadales</taxon>
        <taxon>Selenomonadaceae</taxon>
        <taxon>Pectinatus</taxon>
    </lineage>
</organism>
<dbReference type="RefSeq" id="WP_183862960.1">
    <property type="nucleotide sequence ID" value="NZ_JACHFH010000040.1"/>
</dbReference>
<sequence>MSINDKNITAFLTPVGWQKNKNNEPVYQTAHISINRSSYGKPWQITKYSVETYTDNKKSLQELHNKYGDIPSHDFIKKY</sequence>
<reference evidence="1 2" key="1">
    <citation type="submission" date="2020-08" db="EMBL/GenBank/DDBJ databases">
        <title>Genomic Encyclopedia of Type Strains, Phase IV (KMG-IV): sequencing the most valuable type-strain genomes for metagenomic binning, comparative biology and taxonomic classification.</title>
        <authorList>
            <person name="Goeker M."/>
        </authorList>
    </citation>
    <scope>NUCLEOTIDE SEQUENCE [LARGE SCALE GENOMIC DNA]</scope>
    <source>
        <strain evidence="1 2">DSM 24661</strain>
    </source>
</reference>
<dbReference type="AlphaFoldDB" id="A0A840UY04"/>
<evidence type="ECO:0000313" key="1">
    <source>
        <dbReference type="EMBL" id="MBB5337265.1"/>
    </source>
</evidence>
<keyword evidence="2" id="KW-1185">Reference proteome</keyword>